<evidence type="ECO:0000256" key="2">
    <source>
        <dbReference type="ARBA" id="ARBA00023125"/>
    </source>
</evidence>
<dbReference type="Gene3D" id="1.10.10.10">
    <property type="entry name" value="Winged helix-like DNA-binding domain superfamily/Winged helix DNA-binding domain"/>
    <property type="match status" value="1"/>
</dbReference>
<dbReference type="PRINTS" id="PR00035">
    <property type="entry name" value="HTHGNTR"/>
</dbReference>
<organism evidence="6 7">
    <name type="scientific">Streptomyces beihaiensis</name>
    <dbReference type="NCBI Taxonomy" id="2984495"/>
    <lineage>
        <taxon>Bacteria</taxon>
        <taxon>Bacillati</taxon>
        <taxon>Actinomycetota</taxon>
        <taxon>Actinomycetes</taxon>
        <taxon>Kitasatosporales</taxon>
        <taxon>Streptomycetaceae</taxon>
        <taxon>Streptomyces</taxon>
    </lineage>
</organism>
<keyword evidence="1" id="KW-0805">Transcription regulation</keyword>
<evidence type="ECO:0000313" key="6">
    <source>
        <dbReference type="EMBL" id="MCX3059097.1"/>
    </source>
</evidence>
<dbReference type="Pfam" id="PF00392">
    <property type="entry name" value="GntR"/>
    <property type="match status" value="1"/>
</dbReference>
<dbReference type="RefSeq" id="WP_266596602.1">
    <property type="nucleotide sequence ID" value="NZ_JAPHNL010000034.1"/>
</dbReference>
<dbReference type="EMBL" id="JAPHNL010000034">
    <property type="protein sequence ID" value="MCX3059097.1"/>
    <property type="molecule type" value="Genomic_DNA"/>
</dbReference>
<sequence>MVNDEADSTSAFTAETIADELRRRIRSGALRPGERLPTQYALSKEFGVERGAVRSALQRLRSDGLLTNVTRGRPPEVAGHGAPEPAPAARPARSILGPRLVAAFDQREVRLDVACLTAETLMVSLGEPLRRVYDGSSRPHSLHVRVLLPRADQHLDYPAPDQGWGQDAKTDAAVHERNVRQMHAQRTVLEHNFNGLRRIGGIDVRVEFRELNGTPTRKVYLLNRREALIGHYIPHTVLRELDDYEGDNPVSLCDVEGISTPMFAFDTDGDALEAEFVAAEQLMFDQVWEHVARAVPRA</sequence>
<dbReference type="PANTHER" id="PTHR43537">
    <property type="entry name" value="TRANSCRIPTIONAL REGULATOR, GNTR FAMILY"/>
    <property type="match status" value="1"/>
</dbReference>
<dbReference type="PROSITE" id="PS50949">
    <property type="entry name" value="HTH_GNTR"/>
    <property type="match status" value="1"/>
</dbReference>
<keyword evidence="2" id="KW-0238">DNA-binding</keyword>
<evidence type="ECO:0000256" key="4">
    <source>
        <dbReference type="SAM" id="MobiDB-lite"/>
    </source>
</evidence>
<accession>A0ABT3TRR4</accession>
<name>A0ABT3TRR4_9ACTN</name>
<dbReference type="InterPro" id="IPR036390">
    <property type="entry name" value="WH_DNA-bd_sf"/>
</dbReference>
<evidence type="ECO:0000259" key="5">
    <source>
        <dbReference type="PROSITE" id="PS50949"/>
    </source>
</evidence>
<dbReference type="PANTHER" id="PTHR43537:SF24">
    <property type="entry name" value="GLUCONATE OPERON TRANSCRIPTIONAL REPRESSOR"/>
    <property type="match status" value="1"/>
</dbReference>
<dbReference type="SMART" id="SM00345">
    <property type="entry name" value="HTH_GNTR"/>
    <property type="match status" value="1"/>
</dbReference>
<proteinExistence type="predicted"/>
<feature type="domain" description="HTH gntR-type" evidence="5">
    <location>
        <begin position="11"/>
        <end position="80"/>
    </location>
</feature>
<comment type="caution">
    <text evidence="6">The sequence shown here is derived from an EMBL/GenBank/DDBJ whole genome shotgun (WGS) entry which is preliminary data.</text>
</comment>
<dbReference type="InterPro" id="IPR036388">
    <property type="entry name" value="WH-like_DNA-bd_sf"/>
</dbReference>
<feature type="compositionally biased region" description="Low complexity" evidence="4">
    <location>
        <begin position="75"/>
        <end position="90"/>
    </location>
</feature>
<protein>
    <submittedName>
        <fullName evidence="6">Winged helix-turn-helix domain-containing protein</fullName>
    </submittedName>
</protein>
<dbReference type="InterPro" id="IPR000524">
    <property type="entry name" value="Tscrpt_reg_HTH_GntR"/>
</dbReference>
<dbReference type="CDD" id="cd07377">
    <property type="entry name" value="WHTH_GntR"/>
    <property type="match status" value="1"/>
</dbReference>
<evidence type="ECO:0000313" key="7">
    <source>
        <dbReference type="Proteomes" id="UP001163064"/>
    </source>
</evidence>
<feature type="region of interest" description="Disordered" evidence="4">
    <location>
        <begin position="67"/>
        <end position="90"/>
    </location>
</feature>
<dbReference type="SUPFAM" id="SSF46785">
    <property type="entry name" value="Winged helix' DNA-binding domain"/>
    <property type="match status" value="1"/>
</dbReference>
<keyword evidence="7" id="KW-1185">Reference proteome</keyword>
<evidence type="ECO:0000256" key="3">
    <source>
        <dbReference type="ARBA" id="ARBA00023163"/>
    </source>
</evidence>
<gene>
    <name evidence="6" type="ORF">OFY01_04815</name>
</gene>
<keyword evidence="3" id="KW-0804">Transcription</keyword>
<evidence type="ECO:0000256" key="1">
    <source>
        <dbReference type="ARBA" id="ARBA00023015"/>
    </source>
</evidence>
<reference evidence="6" key="1">
    <citation type="submission" date="2022-10" db="EMBL/GenBank/DDBJ databases">
        <title>Streptomyces beihaiensis sp. nov., a chitin degrading actinobacterium, isolated from shrimp pond soil.</title>
        <authorList>
            <person name="Xie J."/>
            <person name="Shen N."/>
        </authorList>
    </citation>
    <scope>NUCLEOTIDE SEQUENCE</scope>
    <source>
        <strain evidence="6">GXMU-J5</strain>
    </source>
</reference>
<dbReference type="Proteomes" id="UP001163064">
    <property type="component" value="Unassembled WGS sequence"/>
</dbReference>